<evidence type="ECO:0000313" key="2">
    <source>
        <dbReference type="Proteomes" id="UP000198211"/>
    </source>
</evidence>
<keyword evidence="2" id="KW-1185">Reference proteome</keyword>
<dbReference type="Proteomes" id="UP000198211">
    <property type="component" value="Unassembled WGS sequence"/>
</dbReference>
<comment type="caution">
    <text evidence="1">The sequence shown here is derived from an EMBL/GenBank/DDBJ whole genome shotgun (WGS) entry which is preliminary data.</text>
</comment>
<evidence type="ECO:0000313" key="1">
    <source>
        <dbReference type="EMBL" id="OWZ12627.1"/>
    </source>
</evidence>
<accession>A0A225W6I3</accession>
<gene>
    <name evidence="1" type="ORF">PHMEG_00014185</name>
</gene>
<organism evidence="1 2">
    <name type="scientific">Phytophthora megakarya</name>
    <dbReference type="NCBI Taxonomy" id="4795"/>
    <lineage>
        <taxon>Eukaryota</taxon>
        <taxon>Sar</taxon>
        <taxon>Stramenopiles</taxon>
        <taxon>Oomycota</taxon>
        <taxon>Peronosporomycetes</taxon>
        <taxon>Peronosporales</taxon>
        <taxon>Peronosporaceae</taxon>
        <taxon>Phytophthora</taxon>
    </lineage>
</organism>
<sequence>MKHGQTTEQESKTPDILSAIESAETQLTNRNYNTVIENIRATIASDREFTRRRQRETQRRYRKRIDDRAVHLAKNTNQLKSEIQKLTVKHQVLLAGVPSKTTPWSVVVSYYDLFQNGLKQPKHLQKIKNTQDSNGVHKNFLHTVMNPKVSVNAGFGADAVLEDWRLLAQNIEDLDVRIVRLENVDENNIIAYVRGTTTITEAMLRNEFPHLWYDGDGNIWSSFAERLLGRQLVVYTTTRFVWDSSASRIVSAHYTVDLETAMMNLLGNWEDVAYILSMPCTAQGTRRWTGVFE</sequence>
<dbReference type="EMBL" id="NBNE01001796">
    <property type="protein sequence ID" value="OWZ12627.1"/>
    <property type="molecule type" value="Genomic_DNA"/>
</dbReference>
<proteinExistence type="predicted"/>
<reference evidence="2" key="1">
    <citation type="submission" date="2017-03" db="EMBL/GenBank/DDBJ databases">
        <title>Phytopthora megakarya and P. palmivora, two closely related causual agents of cacao black pod achieved similar genome size and gene model numbers by different mechanisms.</title>
        <authorList>
            <person name="Ali S."/>
            <person name="Shao J."/>
            <person name="Larry D.J."/>
            <person name="Kronmiller B."/>
            <person name="Shen D."/>
            <person name="Strem M.D."/>
            <person name="Melnick R.L."/>
            <person name="Guiltinan M.J."/>
            <person name="Tyler B.M."/>
            <person name="Meinhardt L.W."/>
            <person name="Bailey B.A."/>
        </authorList>
    </citation>
    <scope>NUCLEOTIDE SEQUENCE [LARGE SCALE GENOMIC DNA]</scope>
    <source>
        <strain evidence="2">zdho120</strain>
    </source>
</reference>
<protein>
    <submittedName>
        <fullName evidence="1">Uncharacterized protein</fullName>
    </submittedName>
</protein>
<name>A0A225W6I3_9STRA</name>
<dbReference type="AlphaFoldDB" id="A0A225W6I3"/>